<gene>
    <name evidence="3" type="ORF">PR048_032230</name>
</gene>
<comment type="catalytic activity">
    <reaction evidence="1">
        <text>ATP + H2O = ADP + phosphate + H(+)</text>
        <dbReference type="Rhea" id="RHEA:13065"/>
        <dbReference type="ChEBI" id="CHEBI:15377"/>
        <dbReference type="ChEBI" id="CHEBI:15378"/>
        <dbReference type="ChEBI" id="CHEBI:30616"/>
        <dbReference type="ChEBI" id="CHEBI:43474"/>
        <dbReference type="ChEBI" id="CHEBI:456216"/>
        <dbReference type="EC" id="5.6.2.3"/>
    </reaction>
</comment>
<feature type="domain" description="DNA helicase Pif1-like DEAD-box helicase" evidence="2">
    <location>
        <begin position="12"/>
        <end position="91"/>
    </location>
</feature>
<keyword evidence="1" id="KW-0234">DNA repair</keyword>
<evidence type="ECO:0000313" key="4">
    <source>
        <dbReference type="Proteomes" id="UP001159363"/>
    </source>
</evidence>
<comment type="caution">
    <text evidence="3">The sequence shown here is derived from an EMBL/GenBank/DDBJ whole genome shotgun (WGS) entry which is preliminary data.</text>
</comment>
<dbReference type="EC" id="5.6.2.3" evidence="1"/>
<name>A0ABQ9G2U8_9NEOP</name>
<keyword evidence="1" id="KW-0547">Nucleotide-binding</keyword>
<sequence length="243" mass="27653">MIFFIAEMARGNKQLFGGALILLSGDFRQTPPVIPRSAPADELNVCLRSSVLWRHVQKLTSKTNMRVQVQHDVSVECFAEQLSDIGNRKIAIDESTHCITLPINFCKTTATTDELIHKVFPNIAQNYQSHQWLSERAILADKNNDANAINLNIQNEIPGEATTFKFIDTVMNLDEVVSYPTALLNSLHLSGMPPPHVLTLKISVPIYHSSPKYQPTTTLQRYQAFRERDDEQYHLSYNFKRKI</sequence>
<dbReference type="InterPro" id="IPR010285">
    <property type="entry name" value="DNA_helicase_pif1-like_DEAD"/>
</dbReference>
<dbReference type="InterPro" id="IPR027417">
    <property type="entry name" value="P-loop_NTPase"/>
</dbReference>
<accession>A0ABQ9G2U8</accession>
<evidence type="ECO:0000313" key="3">
    <source>
        <dbReference type="EMBL" id="KAJ8866387.1"/>
    </source>
</evidence>
<dbReference type="Pfam" id="PF05970">
    <property type="entry name" value="PIF1"/>
    <property type="match status" value="1"/>
</dbReference>
<keyword evidence="1" id="KW-0227">DNA damage</keyword>
<dbReference type="Proteomes" id="UP001159363">
    <property type="component" value="Chromosome 15"/>
</dbReference>
<keyword evidence="1" id="KW-0067">ATP-binding</keyword>
<comment type="similarity">
    <text evidence="1">Belongs to the helicase family.</text>
</comment>
<keyword evidence="4" id="KW-1185">Reference proteome</keyword>
<proteinExistence type="inferred from homology"/>
<reference evidence="3 4" key="1">
    <citation type="submission" date="2023-02" db="EMBL/GenBank/DDBJ databases">
        <title>LHISI_Scaffold_Assembly.</title>
        <authorList>
            <person name="Stuart O.P."/>
            <person name="Cleave R."/>
            <person name="Magrath M.J.L."/>
            <person name="Mikheyev A.S."/>
        </authorList>
    </citation>
    <scope>NUCLEOTIDE SEQUENCE [LARGE SCALE GENOMIC DNA]</scope>
    <source>
        <strain evidence="3">Daus_M_001</strain>
        <tissue evidence="3">Leg muscle</tissue>
    </source>
</reference>
<evidence type="ECO:0000256" key="1">
    <source>
        <dbReference type="RuleBase" id="RU363044"/>
    </source>
</evidence>
<comment type="cofactor">
    <cofactor evidence="1">
        <name>Mg(2+)</name>
        <dbReference type="ChEBI" id="CHEBI:18420"/>
    </cofactor>
</comment>
<keyword evidence="1" id="KW-0233">DNA recombination</keyword>
<dbReference type="SUPFAM" id="SSF52540">
    <property type="entry name" value="P-loop containing nucleoside triphosphate hydrolases"/>
    <property type="match status" value="1"/>
</dbReference>
<dbReference type="PANTHER" id="PTHR10492:SF57">
    <property type="entry name" value="ATP-DEPENDENT DNA HELICASE"/>
    <property type="match status" value="1"/>
</dbReference>
<protein>
    <recommendedName>
        <fullName evidence="1">ATP-dependent DNA helicase</fullName>
        <ecNumber evidence="1">5.6.2.3</ecNumber>
    </recommendedName>
</protein>
<dbReference type="PANTHER" id="PTHR10492">
    <property type="match status" value="1"/>
</dbReference>
<keyword evidence="1" id="KW-0347">Helicase</keyword>
<organism evidence="3 4">
    <name type="scientific">Dryococelus australis</name>
    <dbReference type="NCBI Taxonomy" id="614101"/>
    <lineage>
        <taxon>Eukaryota</taxon>
        <taxon>Metazoa</taxon>
        <taxon>Ecdysozoa</taxon>
        <taxon>Arthropoda</taxon>
        <taxon>Hexapoda</taxon>
        <taxon>Insecta</taxon>
        <taxon>Pterygota</taxon>
        <taxon>Neoptera</taxon>
        <taxon>Polyneoptera</taxon>
        <taxon>Phasmatodea</taxon>
        <taxon>Verophasmatodea</taxon>
        <taxon>Anareolatae</taxon>
        <taxon>Phasmatidae</taxon>
        <taxon>Eurycanthinae</taxon>
        <taxon>Dryococelus</taxon>
    </lineage>
</organism>
<evidence type="ECO:0000259" key="2">
    <source>
        <dbReference type="Pfam" id="PF05970"/>
    </source>
</evidence>
<dbReference type="EMBL" id="JARBHB010000016">
    <property type="protein sequence ID" value="KAJ8866387.1"/>
    <property type="molecule type" value="Genomic_DNA"/>
</dbReference>
<keyword evidence="1" id="KW-0378">Hydrolase</keyword>